<dbReference type="Gene3D" id="2.60.40.10">
    <property type="entry name" value="Immunoglobulins"/>
    <property type="match status" value="1"/>
</dbReference>
<reference evidence="3" key="1">
    <citation type="submission" date="2016-05" db="EMBL/GenBank/DDBJ databases">
        <authorList>
            <person name="Lavstsen T."/>
            <person name="Jespersen J.S."/>
        </authorList>
    </citation>
    <scope>NUCLEOTIDE SEQUENCE</scope>
    <source>
        <tissue evidence="3">Brain</tissue>
    </source>
</reference>
<protein>
    <submittedName>
        <fullName evidence="3">Zgc:123297</fullName>
    </submittedName>
</protein>
<feature type="chain" id="PRO_5008369194" evidence="1">
    <location>
        <begin position="22"/>
        <end position="162"/>
    </location>
</feature>
<evidence type="ECO:0000256" key="1">
    <source>
        <dbReference type="SAM" id="SignalP"/>
    </source>
</evidence>
<keyword evidence="1" id="KW-0732">Signal</keyword>
<feature type="domain" description="Ig-like" evidence="2">
    <location>
        <begin position="37"/>
        <end position="127"/>
    </location>
</feature>
<dbReference type="EMBL" id="HAEA01017279">
    <property type="protein sequence ID" value="SBQ45760.1"/>
    <property type="molecule type" value="Transcribed_RNA"/>
</dbReference>
<dbReference type="InterPro" id="IPR013783">
    <property type="entry name" value="Ig-like_fold"/>
</dbReference>
<accession>A0A1A8EKZ6</accession>
<dbReference type="InterPro" id="IPR007110">
    <property type="entry name" value="Ig-like_dom"/>
</dbReference>
<proteinExistence type="predicted"/>
<name>A0A1A8EKZ6_NOTKA</name>
<dbReference type="InterPro" id="IPR013106">
    <property type="entry name" value="Ig_V-set"/>
</dbReference>
<gene>
    <name evidence="3" type="primary">ZGC:123297</name>
</gene>
<dbReference type="Pfam" id="PF07686">
    <property type="entry name" value="V-set"/>
    <property type="match status" value="1"/>
</dbReference>
<dbReference type="PROSITE" id="PS50835">
    <property type="entry name" value="IG_LIKE"/>
    <property type="match status" value="1"/>
</dbReference>
<feature type="signal peptide" evidence="1">
    <location>
        <begin position="1"/>
        <end position="21"/>
    </location>
</feature>
<dbReference type="InterPro" id="IPR036179">
    <property type="entry name" value="Ig-like_dom_sf"/>
</dbReference>
<organism evidence="3">
    <name type="scientific">Nothobranchius kadleci</name>
    <name type="common">African annual killifish</name>
    <dbReference type="NCBI Taxonomy" id="1051664"/>
    <lineage>
        <taxon>Eukaryota</taxon>
        <taxon>Metazoa</taxon>
        <taxon>Chordata</taxon>
        <taxon>Craniata</taxon>
        <taxon>Vertebrata</taxon>
        <taxon>Euteleostomi</taxon>
        <taxon>Actinopterygii</taxon>
        <taxon>Neopterygii</taxon>
        <taxon>Teleostei</taxon>
        <taxon>Neoteleostei</taxon>
        <taxon>Acanthomorphata</taxon>
        <taxon>Ovalentaria</taxon>
        <taxon>Atherinomorphae</taxon>
        <taxon>Cyprinodontiformes</taxon>
        <taxon>Nothobranchiidae</taxon>
        <taxon>Nothobranchius</taxon>
    </lineage>
</organism>
<dbReference type="AlphaFoldDB" id="A0A1A8EKZ6"/>
<evidence type="ECO:0000313" key="3">
    <source>
        <dbReference type="EMBL" id="SBQ45760.1"/>
    </source>
</evidence>
<sequence>MWTRALDQIGTAALYLGLVLSHLVGEGSSVKVFSRPGQLVTLPCSYQYESRTNISQLSVQWRSPANDLLCHYIKHKSFQNCSTGYTIHYRPGNISLIIQQVQTKDIGTHICSVSKRHEFSDFSVDLDGRAEPVTSPPMDGVESSGFSWSYIILQALICLSVG</sequence>
<reference evidence="3" key="2">
    <citation type="submission" date="2016-06" db="EMBL/GenBank/DDBJ databases">
        <title>The genome of a short-lived fish provides insights into sex chromosome evolution and the genetic control of aging.</title>
        <authorList>
            <person name="Reichwald K."/>
            <person name="Felder M."/>
            <person name="Petzold A."/>
            <person name="Koch P."/>
            <person name="Groth M."/>
            <person name="Platzer M."/>
        </authorList>
    </citation>
    <scope>NUCLEOTIDE SEQUENCE</scope>
    <source>
        <tissue evidence="3">Brain</tissue>
    </source>
</reference>
<dbReference type="SUPFAM" id="SSF48726">
    <property type="entry name" value="Immunoglobulin"/>
    <property type="match status" value="1"/>
</dbReference>
<evidence type="ECO:0000259" key="2">
    <source>
        <dbReference type="PROSITE" id="PS50835"/>
    </source>
</evidence>